<dbReference type="Proteomes" id="UP000824881">
    <property type="component" value="Unassembled WGS sequence"/>
</dbReference>
<comment type="caution">
    <text evidence="1">The sequence shown here is derived from an EMBL/GenBank/DDBJ whole genome shotgun (WGS) entry which is preliminary data.</text>
</comment>
<evidence type="ECO:0000313" key="2">
    <source>
        <dbReference type="Proteomes" id="UP000824881"/>
    </source>
</evidence>
<reference evidence="1 2" key="1">
    <citation type="journal article" date="2021" name="Appl. Environ. Microbiol.">
        <title>Genetic linkage and physical mapping for an oyster mushroom Pleurotus cornucopiae and QTL analysis for the trait cap color.</title>
        <authorList>
            <person name="Zhang Y."/>
            <person name="Gao W."/>
            <person name="Sonnenberg A."/>
            <person name="Chen Q."/>
            <person name="Zhang J."/>
            <person name="Huang C."/>
        </authorList>
    </citation>
    <scope>NUCLEOTIDE SEQUENCE [LARGE SCALE GENOMIC DNA]</scope>
    <source>
        <strain evidence="1">CCMSSC00406</strain>
    </source>
</reference>
<organism evidence="1 2">
    <name type="scientific">Pleurotus cornucopiae</name>
    <name type="common">Cornucopia mushroom</name>
    <dbReference type="NCBI Taxonomy" id="5321"/>
    <lineage>
        <taxon>Eukaryota</taxon>
        <taxon>Fungi</taxon>
        <taxon>Dikarya</taxon>
        <taxon>Basidiomycota</taxon>
        <taxon>Agaricomycotina</taxon>
        <taxon>Agaricomycetes</taxon>
        <taxon>Agaricomycetidae</taxon>
        <taxon>Agaricales</taxon>
        <taxon>Pleurotineae</taxon>
        <taxon>Pleurotaceae</taxon>
        <taxon>Pleurotus</taxon>
    </lineage>
</organism>
<dbReference type="EMBL" id="WQMT02000005">
    <property type="protein sequence ID" value="KAG9223519.1"/>
    <property type="molecule type" value="Genomic_DNA"/>
</dbReference>
<sequence>MKEGLPSFGKDIHMDTAKGLTNMGGFPDVRMATAKGMMTYGPGDITMDTARAGTTMKQGGGHAFQLWERELLDSPEVKRKATVAQLYFLDYYFQTLGYLAARKERRAKFDQDTSARGLTQQEYAKEFKSYCGRERVVLRRRRTKLQLEQFHIIAQVGQGGYGEVFLARKQETGEVCALKRMKKRTLFKMDEVRHVLVERDILTATKTPWLVRLLYAFQDKEHVYLAMEYVPGGDFRTLLNNSGVLKEEHARYYICEMFAAVTELHKLGYIHRDLKPENFLVDSTGHVKLTDFGLATGALNPKRIESLKVKLDKVKDNQVVHRSTIERRSIYRSIRNEDPRYADSIVGSPDYMAPEVLRGKPYTYSVDYWSLGCILFEFLAGFPPFSGSTPEETWTNLKNWSKVLQRPVYDRPEDLIFNLSDIAWDAITRLIAHSTTRYSTLDQVTAHPFFEPAPWDDLRASRAPFVPALDSEIDTGYYDDFTSLEDMAKYAEVKEKQKNVEAVKEKDGGAGGRGVWVGFTFGKNGMGVEIALREAKAEYTRFEVDLLNKPSWFTEHVNPTGQIPALTYGGPPTAPDAPSPAAHKLTESLVLLEFLADVFPASGLLPAPTTPLAPVRRAQARLFITLLSTRLAPAFSAALLHRGAPGAILAALDALQPSMPSGAPGAGPFLLGAAFCAADAVAAAYLVRVDGCLKRDIGSFPAGAGTATHEILRTSTQYARYRAYLSALAARESVRATFHEVRLHTPFALLIVQLRTPGGERS</sequence>
<protein>
    <submittedName>
        <fullName evidence="1">Uncharacterized protein</fullName>
    </submittedName>
</protein>
<proteinExistence type="predicted"/>
<keyword evidence="2" id="KW-1185">Reference proteome</keyword>
<accession>A0ACB7J0I7</accession>
<evidence type="ECO:0000313" key="1">
    <source>
        <dbReference type="EMBL" id="KAG9223519.1"/>
    </source>
</evidence>
<name>A0ACB7J0I7_PLECO</name>
<gene>
    <name evidence="1" type="ORF">CCMSSC00406_0007011</name>
</gene>